<evidence type="ECO:0000313" key="12">
    <source>
        <dbReference type="Proteomes" id="UP000754750"/>
    </source>
</evidence>
<proteinExistence type="predicted"/>
<feature type="domain" description="ABC transporter" evidence="9">
    <location>
        <begin position="337"/>
        <end position="570"/>
    </location>
</feature>
<keyword evidence="4" id="KW-0547">Nucleotide-binding</keyword>
<dbReference type="GO" id="GO:0034040">
    <property type="term" value="F:ATPase-coupled lipid transmembrane transporter activity"/>
    <property type="evidence" value="ECO:0007669"/>
    <property type="project" value="TreeGrafter"/>
</dbReference>
<dbReference type="SUPFAM" id="SSF52540">
    <property type="entry name" value="P-loop containing nucleoside triphosphate hydrolases"/>
    <property type="match status" value="1"/>
</dbReference>
<protein>
    <submittedName>
        <fullName evidence="11">ABC transporter ATP-binding protein</fullName>
    </submittedName>
</protein>
<feature type="transmembrane region" description="Helical" evidence="8">
    <location>
        <begin position="250"/>
        <end position="268"/>
    </location>
</feature>
<dbReference type="PROSITE" id="PS00211">
    <property type="entry name" value="ABC_TRANSPORTER_1"/>
    <property type="match status" value="1"/>
</dbReference>
<keyword evidence="2" id="KW-0813">Transport</keyword>
<dbReference type="GO" id="GO:0140359">
    <property type="term" value="F:ABC-type transporter activity"/>
    <property type="evidence" value="ECO:0007669"/>
    <property type="project" value="InterPro"/>
</dbReference>
<organism evidence="11 12">
    <name type="scientific">Faecalispora sporosphaeroides</name>
    <dbReference type="NCBI Taxonomy" id="1549"/>
    <lineage>
        <taxon>Bacteria</taxon>
        <taxon>Bacillati</taxon>
        <taxon>Bacillota</taxon>
        <taxon>Clostridia</taxon>
        <taxon>Eubacteriales</taxon>
        <taxon>Oscillospiraceae</taxon>
        <taxon>Faecalispora</taxon>
    </lineage>
</organism>
<name>A0A928KTF3_9FIRM</name>
<gene>
    <name evidence="11" type="ORF">E7512_08935</name>
</gene>
<evidence type="ECO:0000313" key="11">
    <source>
        <dbReference type="EMBL" id="MBE6833688.1"/>
    </source>
</evidence>
<feature type="domain" description="ABC transmembrane type-1" evidence="10">
    <location>
        <begin position="44"/>
        <end position="294"/>
    </location>
</feature>
<accession>A0A928KTF3</accession>
<dbReference type="FunFam" id="3.40.50.300:FF:000287">
    <property type="entry name" value="Multidrug ABC transporter ATP-binding protein"/>
    <property type="match status" value="1"/>
</dbReference>
<comment type="caution">
    <text evidence="11">The sequence shown here is derived from an EMBL/GenBank/DDBJ whole genome shotgun (WGS) entry which is preliminary data.</text>
</comment>
<dbReference type="Pfam" id="PF00664">
    <property type="entry name" value="ABC_membrane"/>
    <property type="match status" value="1"/>
</dbReference>
<dbReference type="InterPro" id="IPR003439">
    <property type="entry name" value="ABC_transporter-like_ATP-bd"/>
</dbReference>
<keyword evidence="3 8" id="KW-0812">Transmembrane</keyword>
<evidence type="ECO:0000256" key="1">
    <source>
        <dbReference type="ARBA" id="ARBA00004651"/>
    </source>
</evidence>
<dbReference type="PANTHER" id="PTHR24221">
    <property type="entry name" value="ATP-BINDING CASSETTE SUB-FAMILY B"/>
    <property type="match status" value="1"/>
</dbReference>
<feature type="transmembrane region" description="Helical" evidence="8">
    <location>
        <begin position="21"/>
        <end position="50"/>
    </location>
</feature>
<evidence type="ECO:0000259" key="10">
    <source>
        <dbReference type="PROSITE" id="PS50929"/>
    </source>
</evidence>
<evidence type="ECO:0000256" key="6">
    <source>
        <dbReference type="ARBA" id="ARBA00022989"/>
    </source>
</evidence>
<dbReference type="PROSITE" id="PS50893">
    <property type="entry name" value="ABC_TRANSPORTER_2"/>
    <property type="match status" value="1"/>
</dbReference>
<dbReference type="GO" id="GO:0005886">
    <property type="term" value="C:plasma membrane"/>
    <property type="evidence" value="ECO:0007669"/>
    <property type="project" value="UniProtKB-SubCell"/>
</dbReference>
<feature type="transmembrane region" description="Helical" evidence="8">
    <location>
        <begin position="147"/>
        <end position="175"/>
    </location>
</feature>
<evidence type="ECO:0000256" key="2">
    <source>
        <dbReference type="ARBA" id="ARBA00022448"/>
    </source>
</evidence>
<dbReference type="SMART" id="SM00382">
    <property type="entry name" value="AAA"/>
    <property type="match status" value="1"/>
</dbReference>
<keyword evidence="7 8" id="KW-0472">Membrane</keyword>
<feature type="transmembrane region" description="Helical" evidence="8">
    <location>
        <begin position="275"/>
        <end position="295"/>
    </location>
</feature>
<dbReference type="CDD" id="cd07346">
    <property type="entry name" value="ABC_6TM_exporters"/>
    <property type="match status" value="1"/>
</dbReference>
<dbReference type="InterPro" id="IPR003593">
    <property type="entry name" value="AAA+_ATPase"/>
</dbReference>
<dbReference type="GO" id="GO:0005524">
    <property type="term" value="F:ATP binding"/>
    <property type="evidence" value="ECO:0007669"/>
    <property type="project" value="UniProtKB-KW"/>
</dbReference>
<evidence type="ECO:0000256" key="7">
    <source>
        <dbReference type="ARBA" id="ARBA00023136"/>
    </source>
</evidence>
<dbReference type="Gene3D" id="3.40.50.300">
    <property type="entry name" value="P-loop containing nucleotide triphosphate hydrolases"/>
    <property type="match status" value="1"/>
</dbReference>
<feature type="transmembrane region" description="Helical" evidence="8">
    <location>
        <begin position="56"/>
        <end position="78"/>
    </location>
</feature>
<dbReference type="AlphaFoldDB" id="A0A928KTF3"/>
<dbReference type="Pfam" id="PF00005">
    <property type="entry name" value="ABC_tran"/>
    <property type="match status" value="1"/>
</dbReference>
<keyword evidence="6 8" id="KW-1133">Transmembrane helix</keyword>
<evidence type="ECO:0000259" key="9">
    <source>
        <dbReference type="PROSITE" id="PS50893"/>
    </source>
</evidence>
<evidence type="ECO:0000256" key="5">
    <source>
        <dbReference type="ARBA" id="ARBA00022840"/>
    </source>
</evidence>
<keyword evidence="5 11" id="KW-0067">ATP-binding</keyword>
<dbReference type="SUPFAM" id="SSF90123">
    <property type="entry name" value="ABC transporter transmembrane region"/>
    <property type="match status" value="1"/>
</dbReference>
<dbReference type="InterPro" id="IPR027417">
    <property type="entry name" value="P-loop_NTPase"/>
</dbReference>
<dbReference type="InterPro" id="IPR036640">
    <property type="entry name" value="ABC1_TM_sf"/>
</dbReference>
<dbReference type="InterPro" id="IPR011527">
    <property type="entry name" value="ABC1_TM_dom"/>
</dbReference>
<dbReference type="Gene3D" id="1.20.1560.10">
    <property type="entry name" value="ABC transporter type 1, transmembrane domain"/>
    <property type="match status" value="1"/>
</dbReference>
<dbReference type="RefSeq" id="WP_326840471.1">
    <property type="nucleotide sequence ID" value="NZ_SVNY01000004.1"/>
</dbReference>
<sequence length="586" mass="64632">MIALMERILAVSEQYRGKIKLAFVFSFLKSLLAKAPVGLAFFALIAFYYGTATLEMIVWIGVAMGACALLQILFQYIADRLQSASGYMIFAKKRMELGAHLRKMPMGYFTEGNIGKISSVLSTDMVFIEENCMNVLANMMSYIFSQAIMLVFLAFINVWLAVAATAVLLVIVLVANGMNKDSMKYSAIRQEQSENLTEAVLDFVEGIGIIKTYNLLGEKSKELSDNFRETCKRSIDFEENAAVWQRVLNILYGLGAVVIIALAVYLNLQASLPAVLLVGVMLFVFDLFGPLKALYDQGARLTVMSSCLDRIEAVFAEKELPDNGKGSIPAHSSAPEVEFKNVTFAYGEKEVLHNVSFRLEKNRMLALVGPSGGGKSTIASLLARFWDVKSGQVLIRGKDVREISLSDLMNHISMVFQRVYLFQDTIYNNISMGRPDATEAEVMEAAKKARCYDFIMALPNGFQTMVGEGGETLSGGEKQRISIARCILKDAPIVILDEATASVDADNESYIQEAISELCRGKTLLVIAHRLGTIRHADNIMVIAKGEIAQSGTHAELIGQEGIYRDFVTVRENSRGWSRRDSATAG</sequence>
<dbReference type="InterPro" id="IPR039421">
    <property type="entry name" value="Type_1_exporter"/>
</dbReference>
<dbReference type="PANTHER" id="PTHR24221:SF397">
    <property type="entry name" value="ABC TRANSPORTER, ATP-BINDING TRANSMEMBRANE PROTEIN"/>
    <property type="match status" value="1"/>
</dbReference>
<dbReference type="GO" id="GO:0016887">
    <property type="term" value="F:ATP hydrolysis activity"/>
    <property type="evidence" value="ECO:0007669"/>
    <property type="project" value="InterPro"/>
</dbReference>
<evidence type="ECO:0000256" key="8">
    <source>
        <dbReference type="SAM" id="Phobius"/>
    </source>
</evidence>
<dbReference type="InterPro" id="IPR017871">
    <property type="entry name" value="ABC_transporter-like_CS"/>
</dbReference>
<dbReference type="PROSITE" id="PS50929">
    <property type="entry name" value="ABC_TM1F"/>
    <property type="match status" value="1"/>
</dbReference>
<evidence type="ECO:0000256" key="4">
    <source>
        <dbReference type="ARBA" id="ARBA00022741"/>
    </source>
</evidence>
<dbReference type="Proteomes" id="UP000754750">
    <property type="component" value="Unassembled WGS sequence"/>
</dbReference>
<comment type="subcellular location">
    <subcellularLocation>
        <location evidence="1">Cell membrane</location>
        <topology evidence="1">Multi-pass membrane protein</topology>
    </subcellularLocation>
</comment>
<reference evidence="11" key="1">
    <citation type="submission" date="2019-04" db="EMBL/GenBank/DDBJ databases">
        <title>Evolution of Biomass-Degrading Anaerobic Consortia Revealed by Metagenomics.</title>
        <authorList>
            <person name="Peng X."/>
        </authorList>
    </citation>
    <scope>NUCLEOTIDE SEQUENCE</scope>
    <source>
        <strain evidence="11">SIG551</strain>
    </source>
</reference>
<dbReference type="EMBL" id="SVNY01000004">
    <property type="protein sequence ID" value="MBE6833688.1"/>
    <property type="molecule type" value="Genomic_DNA"/>
</dbReference>
<evidence type="ECO:0000256" key="3">
    <source>
        <dbReference type="ARBA" id="ARBA00022692"/>
    </source>
</evidence>